<dbReference type="AlphaFoldDB" id="A0A1I1B315"/>
<accession>A0A1I1B315</accession>
<evidence type="ECO:0000313" key="3">
    <source>
        <dbReference type="Proteomes" id="UP000198619"/>
    </source>
</evidence>
<name>A0A1I1B315_9CLOT</name>
<feature type="transmembrane region" description="Helical" evidence="1">
    <location>
        <begin position="7"/>
        <end position="27"/>
    </location>
</feature>
<evidence type="ECO:0000256" key="1">
    <source>
        <dbReference type="SAM" id="Phobius"/>
    </source>
</evidence>
<gene>
    <name evidence="2" type="ORF">SAMN04488528_10535</name>
</gene>
<keyword evidence="1" id="KW-1133">Transmembrane helix</keyword>
<dbReference type="RefSeq" id="WP_090043054.1">
    <property type="nucleotide sequence ID" value="NZ_FOKI01000053.1"/>
</dbReference>
<dbReference type="EMBL" id="FOKI01000053">
    <property type="protein sequence ID" value="SFB42923.1"/>
    <property type="molecule type" value="Genomic_DNA"/>
</dbReference>
<evidence type="ECO:0000313" key="2">
    <source>
        <dbReference type="EMBL" id="SFB42923.1"/>
    </source>
</evidence>
<keyword evidence="3" id="KW-1185">Reference proteome</keyword>
<sequence length="68" mass="8362">MNKSLKTFDICFSVIALILIYLLAYYFENIYRNGIWFMIFPCIYVPVMIIKEIIMRKTYKEKYINLYK</sequence>
<reference evidence="2 3" key="1">
    <citation type="submission" date="2016-10" db="EMBL/GenBank/DDBJ databases">
        <authorList>
            <person name="de Groot N.N."/>
        </authorList>
    </citation>
    <scope>NUCLEOTIDE SEQUENCE [LARGE SCALE GENOMIC DNA]</scope>
    <source>
        <strain evidence="2 3">DSM 12271</strain>
    </source>
</reference>
<protein>
    <submittedName>
        <fullName evidence="2">Uncharacterized protein</fullName>
    </submittedName>
</protein>
<dbReference type="Proteomes" id="UP000198619">
    <property type="component" value="Unassembled WGS sequence"/>
</dbReference>
<proteinExistence type="predicted"/>
<keyword evidence="1" id="KW-0812">Transmembrane</keyword>
<keyword evidence="1" id="KW-0472">Membrane</keyword>
<organism evidence="2 3">
    <name type="scientific">Clostridium frigidicarnis</name>
    <dbReference type="NCBI Taxonomy" id="84698"/>
    <lineage>
        <taxon>Bacteria</taxon>
        <taxon>Bacillati</taxon>
        <taxon>Bacillota</taxon>
        <taxon>Clostridia</taxon>
        <taxon>Eubacteriales</taxon>
        <taxon>Clostridiaceae</taxon>
        <taxon>Clostridium</taxon>
    </lineage>
</organism>
<dbReference type="STRING" id="84698.SAMN04488528_10535"/>
<feature type="transmembrane region" description="Helical" evidence="1">
    <location>
        <begin position="33"/>
        <end position="54"/>
    </location>
</feature>